<dbReference type="InterPro" id="IPR042415">
    <property type="entry name" value="CNPY"/>
</dbReference>
<dbReference type="InterPro" id="IPR021852">
    <property type="entry name" value="DUF3456"/>
</dbReference>
<feature type="chain" id="PRO_5012556148" evidence="2">
    <location>
        <begin position="19"/>
        <end position="188"/>
    </location>
</feature>
<comment type="similarity">
    <text evidence="1">Belongs to the canopy family.</text>
</comment>
<protein>
    <submittedName>
        <fullName evidence="4">Putative conserved secreted protein</fullName>
    </submittedName>
</protein>
<dbReference type="AlphaFoldDB" id="A0A224XYW7"/>
<dbReference type="PANTHER" id="PTHR13341">
    <property type="entry name" value="MIR-INTERACTING SAPOSIN-LIKE PROTEIN"/>
    <property type="match status" value="1"/>
</dbReference>
<dbReference type="GO" id="GO:0005783">
    <property type="term" value="C:endoplasmic reticulum"/>
    <property type="evidence" value="ECO:0007669"/>
    <property type="project" value="TreeGrafter"/>
</dbReference>
<evidence type="ECO:0000256" key="2">
    <source>
        <dbReference type="SAM" id="SignalP"/>
    </source>
</evidence>
<name>A0A224XYW7_9HEMI</name>
<proteinExistence type="inferred from homology"/>
<reference evidence="4" key="1">
    <citation type="journal article" date="2018" name="PLoS Negl. Trop. Dis.">
        <title>An insight into the salivary gland and fat body transcriptome of Panstrongylus lignarius (Hemiptera: Heteroptera), the main vector of Chagas disease in Peru.</title>
        <authorList>
            <person name="Nevoa J.C."/>
            <person name="Mendes M.T."/>
            <person name="da Silva M.V."/>
            <person name="Soares S.C."/>
            <person name="Oliveira C.J.F."/>
            <person name="Ribeiro J.M.C."/>
        </authorList>
    </citation>
    <scope>NUCLEOTIDE SEQUENCE</scope>
</reference>
<evidence type="ECO:0000313" key="4">
    <source>
        <dbReference type="EMBL" id="JAW13279.1"/>
    </source>
</evidence>
<feature type="domain" description="DUF3456" evidence="3">
    <location>
        <begin position="27"/>
        <end position="172"/>
    </location>
</feature>
<keyword evidence="2" id="KW-0732">Signal</keyword>
<dbReference type="PANTHER" id="PTHR13341:SF2">
    <property type="entry name" value="PROTEIN SEELE"/>
    <property type="match status" value="1"/>
</dbReference>
<feature type="signal peptide" evidence="2">
    <location>
        <begin position="1"/>
        <end position="18"/>
    </location>
</feature>
<evidence type="ECO:0000259" key="3">
    <source>
        <dbReference type="Pfam" id="PF11938"/>
    </source>
</evidence>
<organism evidence="4">
    <name type="scientific">Panstrongylus lignarius</name>
    <dbReference type="NCBI Taxonomy" id="156445"/>
    <lineage>
        <taxon>Eukaryota</taxon>
        <taxon>Metazoa</taxon>
        <taxon>Ecdysozoa</taxon>
        <taxon>Arthropoda</taxon>
        <taxon>Hexapoda</taxon>
        <taxon>Insecta</taxon>
        <taxon>Pterygota</taxon>
        <taxon>Neoptera</taxon>
        <taxon>Paraneoptera</taxon>
        <taxon>Hemiptera</taxon>
        <taxon>Heteroptera</taxon>
        <taxon>Panheteroptera</taxon>
        <taxon>Cimicomorpha</taxon>
        <taxon>Reduviidae</taxon>
        <taxon>Triatominae</taxon>
        <taxon>Panstrongylus</taxon>
    </lineage>
</organism>
<dbReference type="EMBL" id="GFTR01003147">
    <property type="protein sequence ID" value="JAW13279.1"/>
    <property type="molecule type" value="Transcribed_RNA"/>
</dbReference>
<dbReference type="Pfam" id="PF11938">
    <property type="entry name" value="DUF3456"/>
    <property type="match status" value="1"/>
</dbReference>
<sequence length="188" mass="21968">MIFCPFIIALFYLANVRSQEINVKELRCLVCQRLVEEMEKEIEKVDPLKKIEVGTYRIDHKGDQKQKTVEYRRSEVYLTELMENVCDKMKDFVRARLKTNGQLVIIPLFSQPGQMNPMVGEVDIIQDSDLNKSLQFYCEGILEENEESFSKRFSEGGDNLDIKLCTEAARLCHHTIEQDYEFEANDEL</sequence>
<evidence type="ECO:0000256" key="1">
    <source>
        <dbReference type="ARBA" id="ARBA00007285"/>
    </source>
</evidence>
<accession>A0A224XYW7</accession>